<keyword evidence="2" id="KW-0472">Membrane</keyword>
<dbReference type="RefSeq" id="WP_149331825.1">
    <property type="nucleotide sequence ID" value="NZ_QOVF01000001.1"/>
</dbReference>
<name>A0A7V7KWU8_9GAMM</name>
<feature type="compositionally biased region" description="Acidic residues" evidence="1">
    <location>
        <begin position="145"/>
        <end position="162"/>
    </location>
</feature>
<protein>
    <submittedName>
        <fullName evidence="3">C4-dicarboxylate ABC transporter substrate-binding protein</fullName>
    </submittedName>
</protein>
<dbReference type="SUPFAM" id="SSF53850">
    <property type="entry name" value="Periplasmic binding protein-like II"/>
    <property type="match status" value="2"/>
</dbReference>
<keyword evidence="2" id="KW-1133">Transmembrane helix</keyword>
<feature type="compositionally biased region" description="Low complexity" evidence="1">
    <location>
        <begin position="163"/>
        <end position="178"/>
    </location>
</feature>
<proteinExistence type="predicted"/>
<evidence type="ECO:0000256" key="2">
    <source>
        <dbReference type="SAM" id="Phobius"/>
    </source>
</evidence>
<dbReference type="PANTHER" id="PTHR42941">
    <property type="entry name" value="SLL1037 PROTEIN"/>
    <property type="match status" value="1"/>
</dbReference>
<evidence type="ECO:0000313" key="4">
    <source>
        <dbReference type="Proteomes" id="UP000463138"/>
    </source>
</evidence>
<dbReference type="InterPro" id="IPR011852">
    <property type="entry name" value="TRAP_TAXI"/>
</dbReference>
<evidence type="ECO:0000256" key="1">
    <source>
        <dbReference type="SAM" id="MobiDB-lite"/>
    </source>
</evidence>
<keyword evidence="2" id="KW-0812">Transmembrane</keyword>
<feature type="transmembrane region" description="Helical" evidence="2">
    <location>
        <begin position="390"/>
        <end position="414"/>
    </location>
</feature>
<dbReference type="Pfam" id="PF16868">
    <property type="entry name" value="NMT1_3"/>
    <property type="match status" value="1"/>
</dbReference>
<accession>A0A7V7KWU8</accession>
<gene>
    <name evidence="3" type="ORF">DT594_06165</name>
</gene>
<dbReference type="OrthoDB" id="237270at2"/>
<dbReference type="PANTHER" id="PTHR42941:SF1">
    <property type="entry name" value="SLL1037 PROTEIN"/>
    <property type="match status" value="1"/>
</dbReference>
<feature type="region of interest" description="Disordered" evidence="1">
    <location>
        <begin position="130"/>
        <end position="178"/>
    </location>
</feature>
<dbReference type="AlphaFoldDB" id="A0A7V7KWU8"/>
<organism evidence="3 4">
    <name type="scientific">Halopseudomonas laoshanensis</name>
    <dbReference type="NCBI Taxonomy" id="2268758"/>
    <lineage>
        <taxon>Bacteria</taxon>
        <taxon>Pseudomonadati</taxon>
        <taxon>Pseudomonadota</taxon>
        <taxon>Gammaproteobacteria</taxon>
        <taxon>Pseudomonadales</taxon>
        <taxon>Pseudomonadaceae</taxon>
        <taxon>Halopseudomonas</taxon>
    </lineage>
</organism>
<evidence type="ECO:0000313" key="3">
    <source>
        <dbReference type="EMBL" id="KAA0696895.1"/>
    </source>
</evidence>
<reference evidence="3 4" key="1">
    <citation type="submission" date="2018-07" db="EMBL/GenBank/DDBJ databases">
        <title>Pseudomonas laoshanensis sp. nov., isolated from soil.</title>
        <authorList>
            <person name="Sun J."/>
            <person name="Yu L."/>
            <person name="Wang M."/>
            <person name="Zhang C."/>
        </authorList>
    </citation>
    <scope>NUCLEOTIDE SEQUENCE [LARGE SCALE GENOMIC DNA]</scope>
    <source>
        <strain evidence="3 4">Y22</strain>
    </source>
</reference>
<dbReference type="Gene3D" id="3.40.190.10">
    <property type="entry name" value="Periplasmic binding protein-like II"/>
    <property type="match status" value="3"/>
</dbReference>
<sequence>MHVLKQAGLFVRANLWIVPLVALIVWVLFRFLDPAPPRSIVMTTGTENGGYHQFGLALKERLAEEGLEVKLVTSRGSLDNIERLTDGSGDVQLGIIQSGIEKLVDRRERDQLEGLATLYHEPLWLFQRTDSEPAPSSQTDAQADAGEDENSGEETTDGDTDTADSTASNSTASNSTASNVTEIRRLTDLVGRRVSLGSEGSGTWAVVRSLFQVQGDMASWDSQGDGQWQSLAGRAAADALYAGELDAAFFVLPADNALIRELINAPNVELVHLSQARAFAARLPYLEDLTIPEGLLNIRRNVPDQDISLLSPVATLVGNEHFHPALTALVLSAAKEVLRDGNLLDAPGQYPAALPMDLDMSAEAEYYHESGTPFLQRYLPFWIASIVDRYIVLVIPLIVIMMPLIRSMGPIYIWRIRSRVYRWYEQLRRIDHLIVKGEIKDRLDQEIQGLHELEDELTRVEVPLSYAHELYELHLHIRYMINRLEAMRPEGQDNQSDGTVVPA</sequence>
<dbReference type="EMBL" id="QOVF01000001">
    <property type="protein sequence ID" value="KAA0696895.1"/>
    <property type="molecule type" value="Genomic_DNA"/>
</dbReference>
<dbReference type="Proteomes" id="UP000463138">
    <property type="component" value="Unassembled WGS sequence"/>
</dbReference>
<feature type="transmembrane region" description="Helical" evidence="2">
    <location>
        <begin position="9"/>
        <end position="29"/>
    </location>
</feature>
<keyword evidence="4" id="KW-1185">Reference proteome</keyword>
<comment type="caution">
    <text evidence="3">The sequence shown here is derived from an EMBL/GenBank/DDBJ whole genome shotgun (WGS) entry which is preliminary data.</text>
</comment>